<organism evidence="2 3">
    <name type="scientific">Pseudohalioglobus lutimaris</name>
    <dbReference type="NCBI Taxonomy" id="1737061"/>
    <lineage>
        <taxon>Bacteria</taxon>
        <taxon>Pseudomonadati</taxon>
        <taxon>Pseudomonadota</taxon>
        <taxon>Gammaproteobacteria</taxon>
        <taxon>Cellvibrionales</taxon>
        <taxon>Halieaceae</taxon>
        <taxon>Pseudohalioglobus</taxon>
    </lineage>
</organism>
<evidence type="ECO:0000313" key="2">
    <source>
        <dbReference type="EMBL" id="PLW67788.1"/>
    </source>
</evidence>
<comment type="caution">
    <text evidence="2">The sequence shown here is derived from an EMBL/GenBank/DDBJ whole genome shotgun (WGS) entry which is preliminary data.</text>
</comment>
<protein>
    <submittedName>
        <fullName evidence="2">Uncharacterized protein</fullName>
    </submittedName>
</protein>
<dbReference type="Proteomes" id="UP000235005">
    <property type="component" value="Unassembled WGS sequence"/>
</dbReference>
<name>A0A2N5WZZ6_9GAMM</name>
<gene>
    <name evidence="2" type="ORF">C0039_15330</name>
</gene>
<dbReference type="RefSeq" id="WP_101518556.1">
    <property type="nucleotide sequence ID" value="NZ_PKUS01000023.1"/>
</dbReference>
<dbReference type="AlphaFoldDB" id="A0A2N5WZZ6"/>
<dbReference type="OrthoDB" id="5719169at2"/>
<sequence>MPLRRFLARLKGRGGRGATSFPAGRSKASRALELNQAISGLWEAEATHDRRAFEENIVPVYVALLSALKKVQQDTEAEATVIALLNNTTAACHYRWSLRLPLKRPGSDYRKYEIVYTYALITAMAVDCLLAHDGDDQTLPASAAARILTADGLARLQEDAMVWEDWLGFFEHSEIGGLYAAAIRDKQWAQQRPQAQAENVASEPGSEAAQPGPGTRMKQPAESKPAPGSGRAMLAALREGLQDGSLSFNQPRDAVQVDRDGRTFLEYPAAFEWCIERLALDADVKRVKNRFDRLKVYKRTSEGRQLFRGKLRQRDPRVRGYVLEDASVLWSDPPPVGRFVIENLTTLD</sequence>
<dbReference type="InterPro" id="IPR036388">
    <property type="entry name" value="WH-like_DNA-bd_sf"/>
</dbReference>
<keyword evidence="3" id="KW-1185">Reference proteome</keyword>
<reference evidence="2 3" key="1">
    <citation type="submission" date="2018-01" db="EMBL/GenBank/DDBJ databases">
        <title>The draft genome sequence of Halioglobus lutimaris HF004.</title>
        <authorList>
            <person name="Du Z.-J."/>
            <person name="Shi M.-J."/>
        </authorList>
    </citation>
    <scope>NUCLEOTIDE SEQUENCE [LARGE SCALE GENOMIC DNA]</scope>
    <source>
        <strain evidence="2 3">HF004</strain>
    </source>
</reference>
<feature type="region of interest" description="Disordered" evidence="1">
    <location>
        <begin position="190"/>
        <end position="229"/>
    </location>
</feature>
<evidence type="ECO:0000313" key="3">
    <source>
        <dbReference type="Proteomes" id="UP000235005"/>
    </source>
</evidence>
<evidence type="ECO:0000256" key="1">
    <source>
        <dbReference type="SAM" id="MobiDB-lite"/>
    </source>
</evidence>
<dbReference type="Gene3D" id="1.10.10.10">
    <property type="entry name" value="Winged helix-like DNA-binding domain superfamily/Winged helix DNA-binding domain"/>
    <property type="match status" value="1"/>
</dbReference>
<proteinExistence type="predicted"/>
<dbReference type="Gene3D" id="2.40.10.200">
    <property type="entry name" value="STY4665 C-terminal domain-like"/>
    <property type="match status" value="1"/>
</dbReference>
<feature type="compositionally biased region" description="Polar residues" evidence="1">
    <location>
        <begin position="190"/>
        <end position="199"/>
    </location>
</feature>
<accession>A0A2N5WZZ6</accession>
<dbReference type="EMBL" id="PKUS01000023">
    <property type="protein sequence ID" value="PLW67788.1"/>
    <property type="molecule type" value="Genomic_DNA"/>
</dbReference>